<feature type="domain" description="Mur ligase C-terminal" evidence="11">
    <location>
        <begin position="308"/>
        <end position="425"/>
    </location>
</feature>
<dbReference type="Gene3D" id="3.90.190.20">
    <property type="entry name" value="Mur ligase, C-terminal domain"/>
    <property type="match status" value="1"/>
</dbReference>
<evidence type="ECO:0000256" key="5">
    <source>
        <dbReference type="ARBA" id="ARBA00022741"/>
    </source>
</evidence>
<dbReference type="PIRSF" id="PIRSF001563">
    <property type="entry name" value="Folylpolyglu_synth"/>
    <property type="match status" value="1"/>
</dbReference>
<evidence type="ECO:0000256" key="6">
    <source>
        <dbReference type="ARBA" id="ARBA00022840"/>
    </source>
</evidence>
<dbReference type="EC" id="6.3.2.17" evidence="2"/>
<evidence type="ECO:0000256" key="1">
    <source>
        <dbReference type="ARBA" id="ARBA00008276"/>
    </source>
</evidence>
<gene>
    <name evidence="13" type="primary">folC</name>
    <name evidence="13" type="ORF">LPAF129_16010</name>
</gene>
<evidence type="ECO:0000256" key="8">
    <source>
        <dbReference type="ARBA" id="ARBA00030592"/>
    </source>
</evidence>
<keyword evidence="5 10" id="KW-0547">Nucleotide-binding</keyword>
<dbReference type="InterPro" id="IPR013221">
    <property type="entry name" value="Mur_ligase_cen"/>
</dbReference>
<dbReference type="EMBL" id="BQXH01000015">
    <property type="protein sequence ID" value="GKS81915.1"/>
    <property type="molecule type" value="Genomic_DNA"/>
</dbReference>
<evidence type="ECO:0000259" key="12">
    <source>
        <dbReference type="Pfam" id="PF08245"/>
    </source>
</evidence>
<dbReference type="Proteomes" id="UP001055149">
    <property type="component" value="Unassembled WGS sequence"/>
</dbReference>
<name>A0ABQ5JMG7_9LACO</name>
<keyword evidence="4" id="KW-0479">Metal-binding</keyword>
<evidence type="ECO:0000256" key="3">
    <source>
        <dbReference type="ARBA" id="ARBA00022598"/>
    </source>
</evidence>
<dbReference type="PANTHER" id="PTHR11136">
    <property type="entry name" value="FOLYLPOLYGLUTAMATE SYNTHASE-RELATED"/>
    <property type="match status" value="1"/>
</dbReference>
<proteinExistence type="inferred from homology"/>
<organism evidence="13 14">
    <name type="scientific">Ligilactobacillus pabuli</name>
    <dbReference type="NCBI Taxonomy" id="2886039"/>
    <lineage>
        <taxon>Bacteria</taxon>
        <taxon>Bacillati</taxon>
        <taxon>Bacillota</taxon>
        <taxon>Bacilli</taxon>
        <taxon>Lactobacillales</taxon>
        <taxon>Lactobacillaceae</taxon>
        <taxon>Ligilactobacillus</taxon>
    </lineage>
</organism>
<dbReference type="SUPFAM" id="SSF53244">
    <property type="entry name" value="MurD-like peptide ligases, peptide-binding domain"/>
    <property type="match status" value="1"/>
</dbReference>
<dbReference type="PANTHER" id="PTHR11136:SF0">
    <property type="entry name" value="DIHYDROFOLATE SYNTHETASE-RELATED"/>
    <property type="match status" value="1"/>
</dbReference>
<evidence type="ECO:0000313" key="14">
    <source>
        <dbReference type="Proteomes" id="UP001055149"/>
    </source>
</evidence>
<dbReference type="InterPro" id="IPR004101">
    <property type="entry name" value="Mur_ligase_C"/>
</dbReference>
<dbReference type="InterPro" id="IPR036615">
    <property type="entry name" value="Mur_ligase_C_dom_sf"/>
</dbReference>
<evidence type="ECO:0000256" key="9">
    <source>
        <dbReference type="ARBA" id="ARBA00047493"/>
    </source>
</evidence>
<evidence type="ECO:0000256" key="7">
    <source>
        <dbReference type="ARBA" id="ARBA00022842"/>
    </source>
</evidence>
<dbReference type="InterPro" id="IPR036565">
    <property type="entry name" value="Mur-like_cat_sf"/>
</dbReference>
<reference evidence="13" key="1">
    <citation type="journal article" date="2022" name="Int. J. Syst. Evol. Microbiol.">
        <title>A novel species of lactic acid bacteria, Ligilactobacillus pabuli sp. nov., isolated from alfalfa silage.</title>
        <authorList>
            <person name="Tohno M."/>
            <person name="Tanizawa Y."/>
            <person name="Sawada H."/>
            <person name="Sakamoto M."/>
            <person name="Ohkuma M."/>
            <person name="Kobayashi H."/>
        </authorList>
    </citation>
    <scope>NUCLEOTIDE SEQUENCE</scope>
    <source>
        <strain evidence="13">AF129</strain>
    </source>
</reference>
<dbReference type="Pfam" id="PF02875">
    <property type="entry name" value="Mur_ligase_C"/>
    <property type="match status" value="1"/>
</dbReference>
<keyword evidence="7" id="KW-0460">Magnesium</keyword>
<comment type="similarity">
    <text evidence="1 10">Belongs to the folylpolyglutamate synthase family.</text>
</comment>
<accession>A0ABQ5JMG7</accession>
<keyword evidence="3 10" id="KW-0436">Ligase</keyword>
<comment type="caution">
    <text evidence="13">The sequence shown here is derived from an EMBL/GenBank/DDBJ whole genome shotgun (WGS) entry which is preliminary data.</text>
</comment>
<evidence type="ECO:0000256" key="4">
    <source>
        <dbReference type="ARBA" id="ARBA00022723"/>
    </source>
</evidence>
<evidence type="ECO:0000256" key="10">
    <source>
        <dbReference type="PIRNR" id="PIRNR001563"/>
    </source>
</evidence>
<dbReference type="InterPro" id="IPR001645">
    <property type="entry name" value="Folylpolyglutamate_synth"/>
</dbReference>
<comment type="catalytic activity">
    <reaction evidence="9">
        <text>(6S)-5,6,7,8-tetrahydrofolyl-(gamma-L-Glu)(n) + L-glutamate + ATP = (6S)-5,6,7,8-tetrahydrofolyl-(gamma-L-Glu)(n+1) + ADP + phosphate + H(+)</text>
        <dbReference type="Rhea" id="RHEA:10580"/>
        <dbReference type="Rhea" id="RHEA-COMP:14738"/>
        <dbReference type="Rhea" id="RHEA-COMP:14740"/>
        <dbReference type="ChEBI" id="CHEBI:15378"/>
        <dbReference type="ChEBI" id="CHEBI:29985"/>
        <dbReference type="ChEBI" id="CHEBI:30616"/>
        <dbReference type="ChEBI" id="CHEBI:43474"/>
        <dbReference type="ChEBI" id="CHEBI:141005"/>
        <dbReference type="ChEBI" id="CHEBI:456216"/>
        <dbReference type="EC" id="6.3.2.17"/>
    </reaction>
</comment>
<dbReference type="SUPFAM" id="SSF53623">
    <property type="entry name" value="MurD-like peptide ligases, catalytic domain"/>
    <property type="match status" value="1"/>
</dbReference>
<sequence length="437" mass="48892">MMIDKITNYAEALSFIHGRHKFVKFPTLKRMLRLANLLGEPQKQLKFIHVTGTNGKGSVTAYLRDLLVSQGYDVGTFTSPFIEKFNERIAINGQMVSDNTIVSLVQKVLPAVNQVDKEYVENGGGPTEFEVLTAMMLVYFAQSQPDFVIAEVGIGGTYDSTNIIEPLISVITSVGMDHMKVLGNTLAEIAANKAGIIKKERPIVCGALPTEALTVVQERSQAMQAPLYQLGKQFTVTPKKVANYWGETFAYHFSDVTLKKVQLQMIGGYQIENAAVALTTFLVLMQQLSQPVQPHELTKSLKHTTWPGRFEKINDEPLIVLDGAHNVPAMQGLKQTLQQKFSGQKVYVLLAVLEDKQFNEMIAELEQVSNLSLYLTDFAGPRQTMKQSELAAQWQTFPQFDHWQEALGEIISQMSADDLLLITGSLYFVSEVRRYFK</sequence>
<protein>
    <recommendedName>
        <fullName evidence="2">tetrahydrofolate synthase</fullName>
        <ecNumber evidence="2">6.3.2.17</ecNumber>
    </recommendedName>
    <alternativeName>
        <fullName evidence="8">Tetrahydrofolylpolyglutamate synthase</fullName>
    </alternativeName>
</protein>
<keyword evidence="6 10" id="KW-0067">ATP-binding</keyword>
<dbReference type="NCBIfam" id="TIGR01499">
    <property type="entry name" value="folC"/>
    <property type="match status" value="1"/>
</dbReference>
<evidence type="ECO:0000313" key="13">
    <source>
        <dbReference type="EMBL" id="GKS81915.1"/>
    </source>
</evidence>
<keyword evidence="14" id="KW-1185">Reference proteome</keyword>
<evidence type="ECO:0000256" key="2">
    <source>
        <dbReference type="ARBA" id="ARBA00013025"/>
    </source>
</evidence>
<dbReference type="Pfam" id="PF08245">
    <property type="entry name" value="Mur_ligase_M"/>
    <property type="match status" value="1"/>
</dbReference>
<dbReference type="Gene3D" id="3.40.1190.10">
    <property type="entry name" value="Mur-like, catalytic domain"/>
    <property type="match status" value="1"/>
</dbReference>
<feature type="domain" description="Mur ligase central" evidence="12">
    <location>
        <begin position="50"/>
        <end position="279"/>
    </location>
</feature>
<evidence type="ECO:0000259" key="11">
    <source>
        <dbReference type="Pfam" id="PF02875"/>
    </source>
</evidence>